<evidence type="ECO:0008006" key="3">
    <source>
        <dbReference type="Google" id="ProtNLM"/>
    </source>
</evidence>
<evidence type="ECO:0000313" key="1">
    <source>
        <dbReference type="EMBL" id="CAH1974263.1"/>
    </source>
</evidence>
<gene>
    <name evidence="1" type="ORF">ACAOBT_LOCUS10980</name>
</gene>
<name>A0A9P0KNL2_ACAOB</name>
<accession>A0A9P0KNL2</accession>
<dbReference type="Proteomes" id="UP001152888">
    <property type="component" value="Unassembled WGS sequence"/>
</dbReference>
<sequence>MESGKRHGNLVLPGDVSNFMVRFHACQGLTSNHKAQASTNLAWHLEVVYTLVNASVCYVHPSMADTELVSAITFGLTYFYFKYKQSKTKSREARRPRRWWMIKIHRNRTSQFIEDKFNELSGEFDNFCRMSYADFEFLLQKILPMISKHDTDFREAIPAKFRLAITLRSLASGDSYKSLHYLFKVSVPMISKIIREVCQALNEVLKDQVKMPTTAEEWLKIEKGFRTKFPHSIGSLDGKHIVIVEQSISITRKLLALSFWH</sequence>
<protein>
    <recommendedName>
        <fullName evidence="3">Protein ANTAGONIST OF LIKE HETEROCHROMATIN PROTEIN 1-like</fullName>
    </recommendedName>
</protein>
<reference evidence="1" key="1">
    <citation type="submission" date="2022-03" db="EMBL/GenBank/DDBJ databases">
        <authorList>
            <person name="Sayadi A."/>
        </authorList>
    </citation>
    <scope>NUCLEOTIDE SEQUENCE</scope>
</reference>
<dbReference type="AlphaFoldDB" id="A0A9P0KNL2"/>
<dbReference type="EMBL" id="CAKOFQ010006820">
    <property type="protein sequence ID" value="CAH1974263.1"/>
    <property type="molecule type" value="Genomic_DNA"/>
</dbReference>
<comment type="caution">
    <text evidence="1">The sequence shown here is derived from an EMBL/GenBank/DDBJ whole genome shotgun (WGS) entry which is preliminary data.</text>
</comment>
<keyword evidence="2" id="KW-1185">Reference proteome</keyword>
<evidence type="ECO:0000313" key="2">
    <source>
        <dbReference type="Proteomes" id="UP001152888"/>
    </source>
</evidence>
<organism evidence="1 2">
    <name type="scientific">Acanthoscelides obtectus</name>
    <name type="common">Bean weevil</name>
    <name type="synonym">Bruchus obtectus</name>
    <dbReference type="NCBI Taxonomy" id="200917"/>
    <lineage>
        <taxon>Eukaryota</taxon>
        <taxon>Metazoa</taxon>
        <taxon>Ecdysozoa</taxon>
        <taxon>Arthropoda</taxon>
        <taxon>Hexapoda</taxon>
        <taxon>Insecta</taxon>
        <taxon>Pterygota</taxon>
        <taxon>Neoptera</taxon>
        <taxon>Endopterygota</taxon>
        <taxon>Coleoptera</taxon>
        <taxon>Polyphaga</taxon>
        <taxon>Cucujiformia</taxon>
        <taxon>Chrysomeloidea</taxon>
        <taxon>Chrysomelidae</taxon>
        <taxon>Bruchinae</taxon>
        <taxon>Bruchini</taxon>
        <taxon>Acanthoscelides</taxon>
    </lineage>
</organism>
<dbReference type="OrthoDB" id="6741510at2759"/>
<proteinExistence type="predicted"/>